<sequence>MSFEEKSLVSSIDFNDVPENRVTMIVGKGQMVYWQGSNVTVYEIDDEGQEQTRKLVDMRNGQGVVPEGVKLYITKGKVKEEC</sequence>
<comment type="caution">
    <text evidence="1">The sequence shown here is derived from an EMBL/GenBank/DDBJ whole genome shotgun (WGS) entry which is preliminary data.</text>
</comment>
<evidence type="ECO:0000313" key="1">
    <source>
        <dbReference type="EMBL" id="KAJ5240021.1"/>
    </source>
</evidence>
<keyword evidence="2" id="KW-1185">Reference proteome</keyword>
<dbReference type="GeneID" id="83201240"/>
<reference evidence="1" key="1">
    <citation type="submission" date="2022-11" db="EMBL/GenBank/DDBJ databases">
        <authorList>
            <person name="Petersen C."/>
        </authorList>
    </citation>
    <scope>NUCLEOTIDE SEQUENCE</scope>
    <source>
        <strain evidence="1">IBT 19713</strain>
    </source>
</reference>
<dbReference type="Proteomes" id="UP001150941">
    <property type="component" value="Unassembled WGS sequence"/>
</dbReference>
<reference evidence="1" key="2">
    <citation type="journal article" date="2023" name="IMA Fungus">
        <title>Comparative genomic study of the Penicillium genus elucidates a diverse pangenome and 15 lateral gene transfer events.</title>
        <authorList>
            <person name="Petersen C."/>
            <person name="Sorensen T."/>
            <person name="Nielsen M.R."/>
            <person name="Sondergaard T.E."/>
            <person name="Sorensen J.L."/>
            <person name="Fitzpatrick D.A."/>
            <person name="Frisvad J.C."/>
            <person name="Nielsen K.L."/>
        </authorList>
    </citation>
    <scope>NUCLEOTIDE SEQUENCE</scope>
    <source>
        <strain evidence="1">IBT 19713</strain>
    </source>
</reference>
<proteinExistence type="predicted"/>
<organism evidence="1 2">
    <name type="scientific">Penicillium chermesinum</name>
    <dbReference type="NCBI Taxonomy" id="63820"/>
    <lineage>
        <taxon>Eukaryota</taxon>
        <taxon>Fungi</taxon>
        <taxon>Dikarya</taxon>
        <taxon>Ascomycota</taxon>
        <taxon>Pezizomycotina</taxon>
        <taxon>Eurotiomycetes</taxon>
        <taxon>Eurotiomycetidae</taxon>
        <taxon>Eurotiales</taxon>
        <taxon>Aspergillaceae</taxon>
        <taxon>Penicillium</taxon>
    </lineage>
</organism>
<evidence type="ECO:0000313" key="2">
    <source>
        <dbReference type="Proteomes" id="UP001150941"/>
    </source>
</evidence>
<dbReference type="AlphaFoldDB" id="A0A9W9TSR9"/>
<accession>A0A9W9TSR9</accession>
<dbReference type="EMBL" id="JAPQKS010000003">
    <property type="protein sequence ID" value="KAJ5240021.1"/>
    <property type="molecule type" value="Genomic_DNA"/>
</dbReference>
<protein>
    <submittedName>
        <fullName evidence="1">Uncharacterized protein</fullName>
    </submittedName>
</protein>
<dbReference type="RefSeq" id="XP_058332940.1">
    <property type="nucleotide sequence ID" value="XM_058473937.1"/>
</dbReference>
<gene>
    <name evidence="1" type="ORF">N7468_004640</name>
</gene>
<dbReference type="OrthoDB" id="4255927at2759"/>
<name>A0A9W9TSR9_9EURO</name>